<evidence type="ECO:0008006" key="3">
    <source>
        <dbReference type="Google" id="ProtNLM"/>
    </source>
</evidence>
<dbReference type="KEGG" id="dwd:DSCW_43440"/>
<dbReference type="AlphaFoldDB" id="A0A5K7ZLM3"/>
<reference evidence="1 2" key="1">
    <citation type="submission" date="2019-11" db="EMBL/GenBank/DDBJ databases">
        <title>Comparative genomics of hydrocarbon-degrading Desulfosarcina strains.</title>
        <authorList>
            <person name="Watanabe M."/>
            <person name="Kojima H."/>
            <person name="Fukui M."/>
        </authorList>
    </citation>
    <scope>NUCLEOTIDE SEQUENCE [LARGE SCALE GENOMIC DNA]</scope>
    <source>
        <strain evidence="1 2">PP31</strain>
    </source>
</reference>
<dbReference type="RefSeq" id="WP_155305724.1">
    <property type="nucleotide sequence ID" value="NZ_AP021875.1"/>
</dbReference>
<name>A0A5K7ZLM3_9BACT</name>
<dbReference type="EMBL" id="AP021875">
    <property type="protein sequence ID" value="BBO76927.1"/>
    <property type="molecule type" value="Genomic_DNA"/>
</dbReference>
<gene>
    <name evidence="1" type="ORF">DSCW_43440</name>
</gene>
<dbReference type="PROSITE" id="PS51257">
    <property type="entry name" value="PROKAR_LIPOPROTEIN"/>
    <property type="match status" value="1"/>
</dbReference>
<dbReference type="Proteomes" id="UP000427769">
    <property type="component" value="Chromosome"/>
</dbReference>
<protein>
    <recommendedName>
        <fullName evidence="3">Lipoprotein</fullName>
    </recommendedName>
</protein>
<accession>A0A5K7ZLM3</accession>
<proteinExistence type="predicted"/>
<dbReference type="OrthoDB" id="9890589at2"/>
<evidence type="ECO:0000313" key="1">
    <source>
        <dbReference type="EMBL" id="BBO76927.1"/>
    </source>
</evidence>
<evidence type="ECO:0000313" key="2">
    <source>
        <dbReference type="Proteomes" id="UP000427769"/>
    </source>
</evidence>
<organism evidence="1 2">
    <name type="scientific">Desulfosarcina widdelii</name>
    <dbReference type="NCBI Taxonomy" id="947919"/>
    <lineage>
        <taxon>Bacteria</taxon>
        <taxon>Pseudomonadati</taxon>
        <taxon>Thermodesulfobacteriota</taxon>
        <taxon>Desulfobacteria</taxon>
        <taxon>Desulfobacterales</taxon>
        <taxon>Desulfosarcinaceae</taxon>
        <taxon>Desulfosarcina</taxon>
    </lineage>
</organism>
<keyword evidence="2" id="KW-1185">Reference proteome</keyword>
<sequence>MKKLFIPLIALFLFGCSDDNKWFDFKNIPGFGVPDQKETTIDVCEFVKGQLRIKGTCGNEGDVLFVMPGTRGDKRIISAPKCSHGRYEAITSKFGRPPCEIIVEDGSGKSARAKVKGTDFYCP</sequence>